<dbReference type="InterPro" id="IPR036397">
    <property type="entry name" value="RNaseH_sf"/>
</dbReference>
<dbReference type="CDD" id="cd06140">
    <property type="entry name" value="DNA_polA_I_Bacillus_like_exo"/>
    <property type="match status" value="1"/>
</dbReference>
<dbReference type="SUPFAM" id="SSF53098">
    <property type="entry name" value="Ribonuclease H-like"/>
    <property type="match status" value="1"/>
</dbReference>
<feature type="domain" description="DNA polymerase I 3'-5' exonuclease" evidence="1">
    <location>
        <begin position="150"/>
        <end position="209"/>
    </location>
</feature>
<dbReference type="Gene3D" id="1.10.150.20">
    <property type="entry name" value="5' to 3' exonuclease, C-terminal subdomain"/>
    <property type="match status" value="1"/>
</dbReference>
<accession>X1QSK2</accession>
<dbReference type="Gene3D" id="3.30.420.10">
    <property type="entry name" value="Ribonuclease H-like superfamily/Ribonuclease H"/>
    <property type="match status" value="1"/>
</dbReference>
<dbReference type="GO" id="GO:0003676">
    <property type="term" value="F:nucleic acid binding"/>
    <property type="evidence" value="ECO:0007669"/>
    <property type="project" value="InterPro"/>
</dbReference>
<evidence type="ECO:0000313" key="2">
    <source>
        <dbReference type="EMBL" id="GAI57791.1"/>
    </source>
</evidence>
<gene>
    <name evidence="2" type="ORF">S06H3_57194</name>
</gene>
<proteinExistence type="predicted"/>
<dbReference type="InterPro" id="IPR012337">
    <property type="entry name" value="RNaseH-like_sf"/>
</dbReference>
<reference evidence="2" key="1">
    <citation type="journal article" date="2014" name="Front. Microbiol.">
        <title>High frequency of phylogenetically diverse reductive dehalogenase-homologous genes in deep subseafloor sedimentary metagenomes.</title>
        <authorList>
            <person name="Kawai M."/>
            <person name="Futagami T."/>
            <person name="Toyoda A."/>
            <person name="Takaki Y."/>
            <person name="Nishi S."/>
            <person name="Hori S."/>
            <person name="Arai W."/>
            <person name="Tsubouchi T."/>
            <person name="Morono Y."/>
            <person name="Uchiyama I."/>
            <person name="Ito T."/>
            <person name="Fujiyama A."/>
            <person name="Inagaki F."/>
            <person name="Takami H."/>
        </authorList>
    </citation>
    <scope>NUCLEOTIDE SEQUENCE</scope>
    <source>
        <strain evidence="2">Expedition CK06-06</strain>
    </source>
</reference>
<organism evidence="2">
    <name type="scientific">marine sediment metagenome</name>
    <dbReference type="NCBI Taxonomy" id="412755"/>
    <lineage>
        <taxon>unclassified sequences</taxon>
        <taxon>metagenomes</taxon>
        <taxon>ecological metagenomes</taxon>
    </lineage>
</organism>
<feature type="non-terminal residue" evidence="2">
    <location>
        <position position="1"/>
    </location>
</feature>
<comment type="caution">
    <text evidence="2">The sequence shown here is derived from an EMBL/GenBank/DDBJ whole genome shotgun (WGS) entry which is preliminary data.</text>
</comment>
<dbReference type="Pfam" id="PF22619">
    <property type="entry name" value="DNA_polI_exo1"/>
    <property type="match status" value="1"/>
</dbReference>
<dbReference type="InterPro" id="IPR036279">
    <property type="entry name" value="5-3_exonuclease_C_sf"/>
</dbReference>
<evidence type="ECO:0000259" key="1">
    <source>
        <dbReference type="Pfam" id="PF22619"/>
    </source>
</evidence>
<dbReference type="AlphaFoldDB" id="X1QSK2"/>
<sequence length="224" mass="25690">FDSLENLFENLEKLSLKKRELIKKYISQAKLSKELATIITSVPIEMNIEELKVKEPDKDILFSLFKKLNFKGLMKEFTLQKPQKANYKDYNDITTCQNLEDLVSKLKKASFVLAVEKSENLQGIAFLLEGGASYWLPLEQTKIKKDLLIGKLSPILEDSKIKKTTHNFKETIFKIKESGMNLDGLNFDTELAAYLLDPLSSNYSLRDLSFNYLGIEPGQEFHPV</sequence>
<dbReference type="InterPro" id="IPR054690">
    <property type="entry name" value="DNA_polI_exonuclease"/>
</dbReference>
<feature type="non-terminal residue" evidence="2">
    <location>
        <position position="224"/>
    </location>
</feature>
<protein>
    <recommendedName>
        <fullName evidence="1">DNA polymerase I 3'-5' exonuclease domain-containing protein</fullName>
    </recommendedName>
</protein>
<dbReference type="EMBL" id="BARV01036884">
    <property type="protein sequence ID" value="GAI57791.1"/>
    <property type="molecule type" value="Genomic_DNA"/>
</dbReference>
<dbReference type="SUPFAM" id="SSF47807">
    <property type="entry name" value="5' to 3' exonuclease, C-terminal subdomain"/>
    <property type="match status" value="1"/>
</dbReference>
<name>X1QSK2_9ZZZZ</name>